<keyword evidence="24" id="KW-1185">Reference proteome</keyword>
<feature type="compositionally biased region" description="Polar residues" evidence="18">
    <location>
        <begin position="1475"/>
        <end position="1488"/>
    </location>
</feature>
<keyword evidence="11 16" id="KW-0067">ATP-binding</keyword>
<dbReference type="InterPro" id="IPR051516">
    <property type="entry name" value="SETDB_methyltransferase"/>
</dbReference>
<dbReference type="EC" id="2.1.1.354" evidence="3"/>
<keyword evidence="7" id="KW-0949">S-adenosyl-L-methionine</keyword>
<dbReference type="InterPro" id="IPR000719">
    <property type="entry name" value="Prot_kinase_dom"/>
</dbReference>
<dbReference type="InterPro" id="IPR047232">
    <property type="entry name" value="SETDB1/2-like_MBD"/>
</dbReference>
<dbReference type="GO" id="GO:0005694">
    <property type="term" value="C:chromosome"/>
    <property type="evidence" value="ECO:0007669"/>
    <property type="project" value="UniProtKB-SubCell"/>
</dbReference>
<dbReference type="Gene3D" id="2.170.270.10">
    <property type="entry name" value="SET domain"/>
    <property type="match status" value="2"/>
</dbReference>
<dbReference type="Proteomes" id="UP000327493">
    <property type="component" value="Chromosome 6"/>
</dbReference>
<dbReference type="PROSITE" id="PS00108">
    <property type="entry name" value="PROTEIN_KINASE_ST"/>
    <property type="match status" value="1"/>
</dbReference>
<feature type="compositionally biased region" description="Gly residues" evidence="18">
    <location>
        <begin position="1102"/>
        <end position="1127"/>
    </location>
</feature>
<evidence type="ECO:0000256" key="7">
    <source>
        <dbReference type="ARBA" id="ARBA00022691"/>
    </source>
</evidence>
<keyword evidence="13" id="KW-0539">Nucleus</keyword>
<feature type="compositionally biased region" description="Basic and acidic residues" evidence="18">
    <location>
        <begin position="980"/>
        <end position="990"/>
    </location>
</feature>
<comment type="catalytic activity">
    <reaction evidence="14">
        <text>L-lysyl(4)-[histone H3] + 3 S-adenosyl-L-methionine = N(6),N(6),N(6)-trimethyl-L-lysyl(4)-[histone H3] + 3 S-adenosyl-L-homocysteine + 3 H(+)</text>
        <dbReference type="Rhea" id="RHEA:60260"/>
        <dbReference type="Rhea" id="RHEA-COMP:15537"/>
        <dbReference type="Rhea" id="RHEA-COMP:15547"/>
        <dbReference type="ChEBI" id="CHEBI:15378"/>
        <dbReference type="ChEBI" id="CHEBI:29969"/>
        <dbReference type="ChEBI" id="CHEBI:57856"/>
        <dbReference type="ChEBI" id="CHEBI:59789"/>
        <dbReference type="ChEBI" id="CHEBI:61961"/>
        <dbReference type="EC" id="2.1.1.354"/>
    </reaction>
</comment>
<feature type="region of interest" description="Disordered" evidence="18">
    <location>
        <begin position="1751"/>
        <end position="1778"/>
    </location>
</feature>
<evidence type="ECO:0000256" key="15">
    <source>
        <dbReference type="ARBA" id="ARBA00055955"/>
    </source>
</evidence>
<dbReference type="Gene3D" id="2.30.30.140">
    <property type="match status" value="2"/>
</dbReference>
<dbReference type="SMART" id="SM00220">
    <property type="entry name" value="S_TKc"/>
    <property type="match status" value="1"/>
</dbReference>
<keyword evidence="6" id="KW-0808">Transferase</keyword>
<dbReference type="Pfam" id="PF01429">
    <property type="entry name" value="MBD"/>
    <property type="match status" value="1"/>
</dbReference>
<dbReference type="InterPro" id="IPR001739">
    <property type="entry name" value="Methyl_CpG_DNA-bd"/>
</dbReference>
<proteinExistence type="predicted"/>
<dbReference type="SUPFAM" id="SSF82199">
    <property type="entry name" value="SET domain"/>
    <property type="match status" value="1"/>
</dbReference>
<dbReference type="Gene3D" id="3.30.200.20">
    <property type="entry name" value="Phosphorylase Kinase, domain 1"/>
    <property type="match status" value="1"/>
</dbReference>
<dbReference type="CDD" id="cd10517">
    <property type="entry name" value="SET_SETDB1"/>
    <property type="match status" value="1"/>
</dbReference>
<keyword evidence="4" id="KW-0158">Chromosome</keyword>
<evidence type="ECO:0000313" key="24">
    <source>
        <dbReference type="Proteomes" id="UP000327493"/>
    </source>
</evidence>
<dbReference type="Pfam" id="PF18358">
    <property type="entry name" value="Tudor_4"/>
    <property type="match status" value="1"/>
</dbReference>
<comment type="subcellular location">
    <subcellularLocation>
        <location evidence="2">Chromosome</location>
    </subcellularLocation>
    <subcellularLocation>
        <location evidence="1">Nucleus</location>
    </subcellularLocation>
</comment>
<evidence type="ECO:0000256" key="3">
    <source>
        <dbReference type="ARBA" id="ARBA00012182"/>
    </source>
</evidence>
<feature type="compositionally biased region" description="Basic and acidic residues" evidence="18">
    <location>
        <begin position="1623"/>
        <end position="1673"/>
    </location>
</feature>
<feature type="region of interest" description="Disordered" evidence="18">
    <location>
        <begin position="1449"/>
        <end position="1524"/>
    </location>
</feature>
<dbReference type="GO" id="GO:0032259">
    <property type="term" value="P:methylation"/>
    <property type="evidence" value="ECO:0007669"/>
    <property type="project" value="UniProtKB-KW"/>
</dbReference>
<dbReference type="InterPro" id="IPR016177">
    <property type="entry name" value="DNA-bd_dom_sf"/>
</dbReference>
<dbReference type="CDD" id="cd21181">
    <property type="entry name" value="Tudor_SETDB1_rpt2"/>
    <property type="match status" value="1"/>
</dbReference>
<feature type="compositionally biased region" description="Low complexity" evidence="18">
    <location>
        <begin position="449"/>
        <end position="469"/>
    </location>
</feature>
<comment type="function">
    <text evidence="15">Histone methyltransferase that specifically trimethylates 'Lys-9' of histone H3. H3 'Lys-9' trimethylation represents a specific tag for epigenetic transcriptional repression by recruiting HP1 (CBX1, CBX3 and/or CBX5) proteins to methylated histones. Mainly functions in euchromatin regions, thereby playing a central role in the silencing of euchromatic genes. H3 'Lys-9' trimethylation is coordinated with DNA methylation. Plays a role in promoter hypermethylation and transcriptional silencing of tumor suppressor genes (TSGs) or other tumor-related genes. Also required to maintain a transcriptionally repressive state of genes in undifferentiated embryonic stem cells (ESCs). Associates at promoter regions of tumor suppressor genes (TSGs) leading to their gene silencing.</text>
</comment>
<feature type="coiled-coil region" evidence="17">
    <location>
        <begin position="41"/>
        <end position="71"/>
    </location>
</feature>
<dbReference type="InterPro" id="IPR041292">
    <property type="entry name" value="Tudor_4"/>
</dbReference>
<dbReference type="CDD" id="cd01395">
    <property type="entry name" value="HMT_MBD"/>
    <property type="match status" value="1"/>
</dbReference>
<dbReference type="GO" id="GO:0010629">
    <property type="term" value="P:negative regulation of gene expression"/>
    <property type="evidence" value="ECO:0007669"/>
    <property type="project" value="TreeGrafter"/>
</dbReference>
<dbReference type="Pfam" id="PF00069">
    <property type="entry name" value="Pkinase"/>
    <property type="match status" value="1"/>
</dbReference>
<dbReference type="InterPro" id="IPR001214">
    <property type="entry name" value="SET_dom"/>
</dbReference>
<dbReference type="Pfam" id="PF00856">
    <property type="entry name" value="SET"/>
    <property type="match status" value="1"/>
</dbReference>
<feature type="domain" description="Pre-SET" evidence="21">
    <location>
        <begin position="740"/>
        <end position="813"/>
    </location>
</feature>
<dbReference type="InterPro" id="IPR046341">
    <property type="entry name" value="SET_dom_sf"/>
</dbReference>
<dbReference type="FunFam" id="2.170.270.10:FF:000017">
    <property type="entry name" value="Histone-lysine N-methyltransferase"/>
    <property type="match status" value="1"/>
</dbReference>
<evidence type="ECO:0000256" key="9">
    <source>
        <dbReference type="ARBA" id="ARBA00022741"/>
    </source>
</evidence>
<evidence type="ECO:0000259" key="22">
    <source>
        <dbReference type="PROSITE" id="PS50868"/>
    </source>
</evidence>
<dbReference type="InterPro" id="IPR025796">
    <property type="entry name" value="Hist-Lys_N-MeTrfase_SETDB1"/>
</dbReference>
<dbReference type="InterPro" id="IPR011009">
    <property type="entry name" value="Kinase-like_dom_sf"/>
</dbReference>
<feature type="region of interest" description="Disordered" evidence="18">
    <location>
        <begin position="410"/>
        <end position="515"/>
    </location>
</feature>
<dbReference type="GO" id="GO:0008270">
    <property type="term" value="F:zinc ion binding"/>
    <property type="evidence" value="ECO:0007669"/>
    <property type="project" value="InterPro"/>
</dbReference>
<sequence>MESSDGMEVDCWDPNLEEELGISLDELKKWIDDAVENSEIVQKKKAQLTELKEWVEKKEEEEATADMLLTNANKSLLECEKLVKETYQKNGLIYRESSSEDEGGGGDKLFSEVIEIDDDDDDDVIAVGCLVPPKMPVTPGKDPVLKEVSTALQKTSQQVQKLVQIVNKPSVGGPLLRSPSQPPSQPATQASVPAVFVSQVLSQSMTQPNPNITEDELRVGMTILGKKRTKTWHRGALVAIHPVGNGIFKYKVKFDKGKSLLSGNHVAFEYNPTLEILYVGARVVAKYKDGNLVFLIFFDDGYASYVTLPELHPVCRPLKRTWEDIEDASCRDFIEEYITAYPSRPMVLLKVGQIIKTEWEGTWWRSKVEEVDGSLVKILFLDDKRSEWIYRGSTRLEPMFNLKMTTANTQEKKLAGQQRTRPNMGALRSKGPVVQYTSDGQVGASPVKTPQASTSQPSQTPQSQQRPQPQQTPQPQPPQQTIQPPQPSQPLRVDNKHQMAKKSTSPFVPGVGGTHASKIMQSLSSSPSNLSGGRMLSVQNIATPTFTQPYQRPMPPQAPGPAPMTHTTAIIPHQPAYRAPTDRIFYLAHTCQLACLNRVRPARSDMHRGKNPLLTPLLYDFRRMTGRRKVNRKMSFHVIYKAPCGLCLRNMEEIQYYLFQTRCDFIFLEMFCLDPYVLVDRPFQPQRPVYYIPDITGGREDIPLSCVNEIDSTPPPEVAYSKERIPEDGVYINTSPDFLVGCDCTDGCRDKSKCSCHQLTLQATGCTPGAQINPNAGYFHKRLEECLPTGIYECNKRCKCCAQMCTNRLVQHGLQVRLQLFKTQNKGWGIRCLDDVAKGSFVCIYAGKILTDDFADKEGLEMGDEYFANLDHIESVENFKEGYESEAHCSDSEGSGVDMSRLKIQPSALVSNPVGRPLKKDDSKSKAQNPSSSGDSNDDDDKDSKSEDESDSSDDTFVKENYFSSSSVWRSYTTRGQAKGNKEGSQDSKDGLSASAKGTDDEKPLSMPEEMGKNKVASWLTSQSLKKESGDNKSQVKLETGKKQDVMTVSDSDDVQTISSGSDDNKEREKVPTGVTKKQVAVKSTRGIALKSGHGMMVKTGAPGGGGGPGGQGGKTGQQRQSGGGGDNTLKSTRLFFDGEESCYIIDAKLEGNLGRYLNHSCSPNLFVQNVFVDTHDLRFPWVAFFASKRIRAGTELTWDYNYEVGSVEGKVLLCCCGSTECRGRLLLVATKGISVTRRDFLKVNVKNTCDDIMNYVLEQVPPPQPGLPRPRFSLYLSSQLQYGVILVYHRQCAILLAELQSVVNYLLKQSASQKIDVDEHGRHALDVPDALSLLVETEGALDPLFGVMCMGKAMPSPNTLIQMGPEYLRETSPEHPERPSPTSAVAPESGITATPETITLRETEPVAIPIAEFEGEELIDQYPETVGFLLDQTDNFPEGELEMLREEVTPGEQEGEMERGLREEDLEKERTKELTGSSIELQPTTLSIEKPGPPSDQLTPVSMPVLPSPPSTVKERQRQTLQSEDVLPPEVRRKRRRRKRQLIFFDPETQIPQEVLQQQINNPLFETRSPLFAPPPSHRMRPAAELLQNPCLPFLPDEVLFLWRRAATIRPFSGLDQQVGERGPESTDSEKEREREIAEVAEREEGKLELPKEVSKDVPRDVAESEKLDFSEHGSLPLEGSSQREASREIISPMFTPDKEWSAVSRSVSTLQDIPEVVDELLGSATDGSPPGQLLDLPEHGDAPVLFQSLLPPEVDRRTRSSDEAAGDNERDTENGHLIYKSGDVLEDRYEIIETLGEGTFGKVVQCLDHCRGGGGVALKIIKNLDKYREAAKLEINVLEKISERDPDNRHHCVRMVDWFNYYGHVCITFELLSLSTFDFLKANNFLPYPINQIRHMAHQICDAVSFLHDNKLTHTDLKPENILFVNSGYSLIAIFDHEHHSALISTRHYRAPEIILELGWSHPCDVWSIGCILFEYYKGFTLYQTHDNKEHLAMMESIQGPVPQRMIQRSRKQKYFHRGRLDWNQCSKAGRYVKAKCKPLRKYLLSHGTEHHQFFYLLERMLEYEPSTRISLSSALCHPFFLPLHHPGRSQTWRKSCDMSR</sequence>
<dbReference type="PROSITE" id="PS50867">
    <property type="entry name" value="PRE_SET"/>
    <property type="match status" value="1"/>
</dbReference>
<evidence type="ECO:0000256" key="5">
    <source>
        <dbReference type="ARBA" id="ARBA00022603"/>
    </source>
</evidence>
<dbReference type="Pfam" id="PF04825">
    <property type="entry name" value="Rad21_Rec8_N"/>
    <property type="match status" value="1"/>
</dbReference>
<dbReference type="Gene3D" id="1.10.510.10">
    <property type="entry name" value="Transferase(Phosphotransferase) domain 1"/>
    <property type="match status" value="1"/>
</dbReference>
<accession>A0A5J5DEC9</accession>
<dbReference type="PROSITE" id="PS50280">
    <property type="entry name" value="SET"/>
    <property type="match status" value="1"/>
</dbReference>
<keyword evidence="8" id="KW-0479">Metal-binding</keyword>
<dbReference type="PROSITE" id="PS00107">
    <property type="entry name" value="PROTEIN_KINASE_ATP"/>
    <property type="match status" value="1"/>
</dbReference>
<evidence type="ECO:0000259" key="19">
    <source>
        <dbReference type="PROSITE" id="PS50011"/>
    </source>
</evidence>
<evidence type="ECO:0000256" key="13">
    <source>
        <dbReference type="ARBA" id="ARBA00023242"/>
    </source>
</evidence>
<dbReference type="SMART" id="SM00468">
    <property type="entry name" value="PreSET"/>
    <property type="match status" value="1"/>
</dbReference>
<dbReference type="GO" id="GO:0046974">
    <property type="term" value="F:histone H3K9 methyltransferase activity"/>
    <property type="evidence" value="ECO:0007669"/>
    <property type="project" value="TreeGrafter"/>
</dbReference>
<feature type="binding site" evidence="16">
    <location>
        <position position="1821"/>
    </location>
    <ligand>
        <name>ATP</name>
        <dbReference type="ChEBI" id="CHEBI:30616"/>
    </ligand>
</feature>
<dbReference type="FunFam" id="2.30.30.140:FF:000037">
    <property type="entry name" value="Histone-lysine N-methyltransferase"/>
    <property type="match status" value="1"/>
</dbReference>
<evidence type="ECO:0000256" key="12">
    <source>
        <dbReference type="ARBA" id="ARBA00022853"/>
    </source>
</evidence>
<evidence type="ECO:0000313" key="23">
    <source>
        <dbReference type="EMBL" id="KAA8591664.1"/>
    </source>
</evidence>
<feature type="compositionally biased region" description="Basic and acidic residues" evidence="18">
    <location>
        <begin position="1025"/>
        <end position="1045"/>
    </location>
</feature>
<feature type="domain" description="Post-SET" evidence="22">
    <location>
        <begin position="1211"/>
        <end position="1227"/>
    </location>
</feature>
<feature type="compositionally biased region" description="Pro residues" evidence="18">
    <location>
        <begin position="470"/>
        <end position="488"/>
    </location>
</feature>
<dbReference type="GO" id="GO:0070828">
    <property type="term" value="P:heterochromatin organization"/>
    <property type="evidence" value="ECO:0007669"/>
    <property type="project" value="TreeGrafter"/>
</dbReference>
<feature type="region of interest" description="Disordered" evidence="18">
    <location>
        <begin position="1370"/>
        <end position="1395"/>
    </location>
</feature>
<dbReference type="SMART" id="SM00391">
    <property type="entry name" value="MBD"/>
    <property type="match status" value="1"/>
</dbReference>
<dbReference type="SMART" id="SM00317">
    <property type="entry name" value="SET"/>
    <property type="match status" value="1"/>
</dbReference>
<evidence type="ECO:0000256" key="4">
    <source>
        <dbReference type="ARBA" id="ARBA00022454"/>
    </source>
</evidence>
<dbReference type="InterPro" id="IPR017441">
    <property type="entry name" value="Protein_kinase_ATP_BS"/>
</dbReference>
<keyword evidence="12" id="KW-0156">Chromatin regulator</keyword>
<dbReference type="PROSITE" id="PS50011">
    <property type="entry name" value="PROTEIN_KINASE_DOM"/>
    <property type="match status" value="1"/>
</dbReference>
<dbReference type="SMART" id="SM00333">
    <property type="entry name" value="TUDOR"/>
    <property type="match status" value="2"/>
</dbReference>
<protein>
    <recommendedName>
        <fullName evidence="3">[histone H3]-lysine(4) N-trimethyltransferase</fullName>
        <ecNumber evidence="3">2.1.1.354</ecNumber>
    </recommendedName>
</protein>
<dbReference type="InterPro" id="IPR003616">
    <property type="entry name" value="Post-SET_dom"/>
</dbReference>
<feature type="region of interest" description="Disordered" evidence="18">
    <location>
        <begin position="1616"/>
        <end position="1686"/>
    </location>
</feature>
<dbReference type="PANTHER" id="PTHR46024:SF2">
    <property type="entry name" value="HISTONE-LYSINE N-METHYLTRANSFERASE SETDB1"/>
    <property type="match status" value="1"/>
</dbReference>
<evidence type="ECO:0000256" key="16">
    <source>
        <dbReference type="PROSITE-ProRule" id="PRU10141"/>
    </source>
</evidence>
<evidence type="ECO:0000256" key="6">
    <source>
        <dbReference type="ARBA" id="ARBA00022679"/>
    </source>
</evidence>
<feature type="region of interest" description="Disordered" evidence="18">
    <location>
        <begin position="906"/>
        <end position="1131"/>
    </location>
</feature>
<evidence type="ECO:0000256" key="10">
    <source>
        <dbReference type="ARBA" id="ARBA00022833"/>
    </source>
</evidence>
<dbReference type="InterPro" id="IPR040880">
    <property type="entry name" value="DUF5604"/>
</dbReference>
<dbReference type="InterPro" id="IPR008271">
    <property type="entry name" value="Ser/Thr_kinase_AS"/>
</dbReference>
<dbReference type="InterPro" id="IPR006910">
    <property type="entry name" value="Rad21_Rec8_N"/>
</dbReference>
<comment type="caution">
    <text evidence="23">The sequence shown here is derived from an EMBL/GenBank/DDBJ whole genome shotgun (WGS) entry which is preliminary data.</text>
</comment>
<evidence type="ECO:0000259" key="20">
    <source>
        <dbReference type="PROSITE" id="PS50280"/>
    </source>
</evidence>
<reference evidence="23 24" key="1">
    <citation type="submission" date="2019-08" db="EMBL/GenBank/DDBJ databases">
        <title>A chromosome-level genome assembly, high-density linkage maps, and genome scans reveal the genomic architecture of hybrid incompatibilities underlying speciation via character displacement in darters (Percidae: Etheostominae).</title>
        <authorList>
            <person name="Moran R.L."/>
            <person name="Catchen J.M."/>
            <person name="Fuller R.C."/>
        </authorList>
    </citation>
    <scope>NUCLEOTIDE SEQUENCE [LARGE SCALE GENOMIC DNA]</scope>
    <source>
        <strain evidence="23">EspeVRDwgs_2016</strain>
        <tissue evidence="23">Muscle</tissue>
    </source>
</reference>
<name>A0A5J5DEC9_9PERO</name>
<evidence type="ECO:0000256" key="1">
    <source>
        <dbReference type="ARBA" id="ARBA00004123"/>
    </source>
</evidence>
<dbReference type="Pfam" id="PF18300">
    <property type="entry name" value="DUF5604"/>
    <property type="match status" value="1"/>
</dbReference>
<dbReference type="GO" id="GO:0005634">
    <property type="term" value="C:nucleus"/>
    <property type="evidence" value="ECO:0007669"/>
    <property type="project" value="UniProtKB-SubCell"/>
</dbReference>
<feature type="compositionally biased region" description="Polar residues" evidence="18">
    <location>
        <begin position="962"/>
        <end position="976"/>
    </location>
</feature>
<dbReference type="EMBL" id="VOFY01000006">
    <property type="protein sequence ID" value="KAA8591664.1"/>
    <property type="molecule type" value="Genomic_DNA"/>
</dbReference>
<feature type="domain" description="Protein kinase" evidence="19">
    <location>
        <begin position="1791"/>
        <end position="2083"/>
    </location>
</feature>
<keyword evidence="5" id="KW-0489">Methyltransferase</keyword>
<dbReference type="SUPFAM" id="SSF54171">
    <property type="entry name" value="DNA-binding domain"/>
    <property type="match status" value="1"/>
</dbReference>
<evidence type="ECO:0000256" key="14">
    <source>
        <dbReference type="ARBA" id="ARBA00047571"/>
    </source>
</evidence>
<dbReference type="GO" id="GO:0005524">
    <property type="term" value="F:ATP binding"/>
    <property type="evidence" value="ECO:0007669"/>
    <property type="project" value="UniProtKB-UniRule"/>
</dbReference>
<feature type="compositionally biased region" description="Basic and acidic residues" evidence="18">
    <location>
        <begin position="1370"/>
        <end position="1379"/>
    </location>
</feature>
<dbReference type="PANTHER" id="PTHR46024">
    <property type="entry name" value="HISTONE-LYSINE N-METHYLTRANSFERASE EGGLESS"/>
    <property type="match status" value="1"/>
</dbReference>
<feature type="compositionally biased region" description="Polar residues" evidence="18">
    <location>
        <begin position="1047"/>
        <end position="1062"/>
    </location>
</feature>
<evidence type="ECO:0000256" key="11">
    <source>
        <dbReference type="ARBA" id="ARBA00022840"/>
    </source>
</evidence>
<keyword evidence="10" id="KW-0862">Zinc</keyword>
<evidence type="ECO:0000256" key="17">
    <source>
        <dbReference type="SAM" id="Coils"/>
    </source>
</evidence>
<dbReference type="InterPro" id="IPR002999">
    <property type="entry name" value="Tudor"/>
</dbReference>
<gene>
    <name evidence="23" type="ORF">FQN60_017038</name>
</gene>
<organism evidence="23 24">
    <name type="scientific">Etheostoma spectabile</name>
    <name type="common">orangethroat darter</name>
    <dbReference type="NCBI Taxonomy" id="54343"/>
    <lineage>
        <taxon>Eukaryota</taxon>
        <taxon>Metazoa</taxon>
        <taxon>Chordata</taxon>
        <taxon>Craniata</taxon>
        <taxon>Vertebrata</taxon>
        <taxon>Euteleostomi</taxon>
        <taxon>Actinopterygii</taxon>
        <taxon>Neopterygii</taxon>
        <taxon>Teleostei</taxon>
        <taxon>Neoteleostei</taxon>
        <taxon>Acanthomorphata</taxon>
        <taxon>Eupercaria</taxon>
        <taxon>Perciformes</taxon>
        <taxon>Percoidei</taxon>
        <taxon>Percidae</taxon>
        <taxon>Etheostomatinae</taxon>
        <taxon>Etheostoma</taxon>
    </lineage>
</organism>
<evidence type="ECO:0000256" key="8">
    <source>
        <dbReference type="ARBA" id="ARBA00022723"/>
    </source>
</evidence>
<feature type="domain" description="SET" evidence="20">
    <location>
        <begin position="816"/>
        <end position="1202"/>
    </location>
</feature>
<evidence type="ECO:0000256" key="2">
    <source>
        <dbReference type="ARBA" id="ARBA00004286"/>
    </source>
</evidence>
<evidence type="ECO:0000256" key="18">
    <source>
        <dbReference type="SAM" id="MobiDB-lite"/>
    </source>
</evidence>
<dbReference type="GO" id="GO:0140999">
    <property type="term" value="F:histone H3K4 trimethyltransferase activity"/>
    <property type="evidence" value="ECO:0007669"/>
    <property type="project" value="UniProtKB-EC"/>
</dbReference>
<dbReference type="SUPFAM" id="SSF56112">
    <property type="entry name" value="Protein kinase-like (PK-like)"/>
    <property type="match status" value="1"/>
</dbReference>
<dbReference type="PROSITE" id="PS50868">
    <property type="entry name" value="POST_SET"/>
    <property type="match status" value="1"/>
</dbReference>
<feature type="compositionally biased region" description="Basic and acidic residues" evidence="18">
    <location>
        <begin position="1457"/>
        <end position="1474"/>
    </location>
</feature>
<evidence type="ECO:0000259" key="21">
    <source>
        <dbReference type="PROSITE" id="PS50867"/>
    </source>
</evidence>
<dbReference type="GO" id="GO:0004672">
    <property type="term" value="F:protein kinase activity"/>
    <property type="evidence" value="ECO:0007669"/>
    <property type="project" value="InterPro"/>
</dbReference>
<dbReference type="InterPro" id="IPR007728">
    <property type="entry name" value="Pre-SET_dom"/>
</dbReference>
<keyword evidence="17" id="KW-0175">Coiled coil</keyword>
<dbReference type="GO" id="GO:0003677">
    <property type="term" value="F:DNA binding"/>
    <property type="evidence" value="ECO:0007669"/>
    <property type="project" value="InterPro"/>
</dbReference>
<dbReference type="PROSITE" id="PS51573">
    <property type="entry name" value="SAM_MT43_SUVAR39_1"/>
    <property type="match status" value="1"/>
</dbReference>
<feature type="compositionally biased region" description="Basic and acidic residues" evidence="18">
    <location>
        <begin position="1755"/>
        <end position="1776"/>
    </location>
</feature>
<keyword evidence="9 16" id="KW-0547">Nucleotide-binding</keyword>
<dbReference type="Pfam" id="PF05033">
    <property type="entry name" value="Pre-SET"/>
    <property type="match status" value="1"/>
</dbReference>